<gene>
    <name evidence="2" type="ORF">PMAYCL1PPCAC_12451</name>
</gene>
<feature type="region of interest" description="Disordered" evidence="1">
    <location>
        <begin position="1"/>
        <end position="29"/>
    </location>
</feature>
<evidence type="ECO:0000313" key="2">
    <source>
        <dbReference type="EMBL" id="GMR42256.1"/>
    </source>
</evidence>
<dbReference type="Proteomes" id="UP001328107">
    <property type="component" value="Unassembled WGS sequence"/>
</dbReference>
<feature type="non-terminal residue" evidence="2">
    <location>
        <position position="198"/>
    </location>
</feature>
<protein>
    <submittedName>
        <fullName evidence="2">Uncharacterized protein</fullName>
    </submittedName>
</protein>
<sequence>MKRCNEIRVKSEGKGSESETRSGYEINNGEGVGHSVETSLLHHSSEVFLSDSPLSSRCLLQHLHQVVVPQFLPQFTRYLSQILQRYPSLVLSIEETEGTFHLFVALVAVPLPDAFHQLVHIHHSLPTVPRRTSREPLHSLRHLLYLCIPRLEPESTHHQLQLADLHILCILIVACPEGCFHVRSNETTRGRRRGRHLE</sequence>
<dbReference type="EMBL" id="BTRK01000003">
    <property type="protein sequence ID" value="GMR42256.1"/>
    <property type="molecule type" value="Genomic_DNA"/>
</dbReference>
<evidence type="ECO:0000256" key="1">
    <source>
        <dbReference type="SAM" id="MobiDB-lite"/>
    </source>
</evidence>
<keyword evidence="3" id="KW-1185">Reference proteome</keyword>
<reference evidence="3" key="1">
    <citation type="submission" date="2022-10" db="EMBL/GenBank/DDBJ databases">
        <title>Genome assembly of Pristionchus species.</title>
        <authorList>
            <person name="Yoshida K."/>
            <person name="Sommer R.J."/>
        </authorList>
    </citation>
    <scope>NUCLEOTIDE SEQUENCE [LARGE SCALE GENOMIC DNA]</scope>
    <source>
        <strain evidence="3">RS5460</strain>
    </source>
</reference>
<evidence type="ECO:0000313" key="3">
    <source>
        <dbReference type="Proteomes" id="UP001328107"/>
    </source>
</evidence>
<comment type="caution">
    <text evidence="2">The sequence shown here is derived from an EMBL/GenBank/DDBJ whole genome shotgun (WGS) entry which is preliminary data.</text>
</comment>
<organism evidence="2 3">
    <name type="scientific">Pristionchus mayeri</name>
    <dbReference type="NCBI Taxonomy" id="1317129"/>
    <lineage>
        <taxon>Eukaryota</taxon>
        <taxon>Metazoa</taxon>
        <taxon>Ecdysozoa</taxon>
        <taxon>Nematoda</taxon>
        <taxon>Chromadorea</taxon>
        <taxon>Rhabditida</taxon>
        <taxon>Rhabditina</taxon>
        <taxon>Diplogasteromorpha</taxon>
        <taxon>Diplogasteroidea</taxon>
        <taxon>Neodiplogasteridae</taxon>
        <taxon>Pristionchus</taxon>
    </lineage>
</organism>
<proteinExistence type="predicted"/>
<name>A0AAN4ZK21_9BILA</name>
<feature type="compositionally biased region" description="Basic and acidic residues" evidence="1">
    <location>
        <begin position="1"/>
        <end position="22"/>
    </location>
</feature>
<accession>A0AAN4ZK21</accession>
<dbReference type="AlphaFoldDB" id="A0AAN4ZK21"/>